<protein>
    <recommendedName>
        <fullName evidence="1">Transposase IS200-like domain-containing protein</fullName>
    </recommendedName>
</protein>
<keyword evidence="3" id="KW-1185">Reference proteome</keyword>
<sequence length="154" mass="17275">MTGSFDKPGYAALRQGRWSAPGQVYLLTFTTHDRLPLFADPAIAVHCCRAIAALAHTPDGELLSWVLMPDHWHGLLQLGGRITLSQWVARLKSTTTRHLPEGVARPVWEKGFHDHAVRQEEDLLQVARYIVGNPVRAGLVSRCGLYPWWDAVLF</sequence>
<dbReference type="NCBIfam" id="NF047646">
    <property type="entry name" value="REP_Tyr_transpos"/>
    <property type="match status" value="1"/>
</dbReference>
<dbReference type="PATRIC" id="fig|266128.3.peg.217"/>
<evidence type="ECO:0000259" key="1">
    <source>
        <dbReference type="SMART" id="SM01321"/>
    </source>
</evidence>
<dbReference type="AlphaFoldDB" id="A0A0R0BZZ3"/>
<evidence type="ECO:0000313" key="3">
    <source>
        <dbReference type="Proteomes" id="UP000051254"/>
    </source>
</evidence>
<dbReference type="SUPFAM" id="SSF143422">
    <property type="entry name" value="Transposase IS200-like"/>
    <property type="match status" value="1"/>
</dbReference>
<dbReference type="EMBL" id="LDJH01000011">
    <property type="protein sequence ID" value="KRG58339.1"/>
    <property type="molecule type" value="Genomic_DNA"/>
</dbReference>
<comment type="caution">
    <text evidence="2">The sequence shown here is derived from an EMBL/GenBank/DDBJ whole genome shotgun (WGS) entry which is preliminary data.</text>
</comment>
<dbReference type="OrthoDB" id="9791101at2"/>
<proteinExistence type="predicted"/>
<dbReference type="Pfam" id="PF01797">
    <property type="entry name" value="Y1_Tnp"/>
    <property type="match status" value="1"/>
</dbReference>
<dbReference type="PANTHER" id="PTHR36966">
    <property type="entry name" value="REP-ASSOCIATED TYROSINE TRANSPOSASE"/>
    <property type="match status" value="1"/>
</dbReference>
<organism evidence="2 3">
    <name type="scientific">Stenotrophomonas koreensis</name>
    <dbReference type="NCBI Taxonomy" id="266128"/>
    <lineage>
        <taxon>Bacteria</taxon>
        <taxon>Pseudomonadati</taxon>
        <taxon>Pseudomonadota</taxon>
        <taxon>Gammaproteobacteria</taxon>
        <taxon>Lysobacterales</taxon>
        <taxon>Lysobacteraceae</taxon>
        <taxon>Stenotrophomonas</taxon>
    </lineage>
</organism>
<dbReference type="STRING" id="266128.ABB25_06725"/>
<dbReference type="PANTHER" id="PTHR36966:SF1">
    <property type="entry name" value="REP-ASSOCIATED TYROSINE TRANSPOSASE"/>
    <property type="match status" value="1"/>
</dbReference>
<dbReference type="GO" id="GO:0004803">
    <property type="term" value="F:transposase activity"/>
    <property type="evidence" value="ECO:0007669"/>
    <property type="project" value="InterPro"/>
</dbReference>
<dbReference type="Proteomes" id="UP000051254">
    <property type="component" value="Unassembled WGS sequence"/>
</dbReference>
<dbReference type="SMART" id="SM01321">
    <property type="entry name" value="Y1_Tnp"/>
    <property type="match status" value="1"/>
</dbReference>
<accession>A0A0R0BZZ3</accession>
<dbReference type="InterPro" id="IPR036515">
    <property type="entry name" value="Transposase_17_sf"/>
</dbReference>
<dbReference type="InterPro" id="IPR002686">
    <property type="entry name" value="Transposase_17"/>
</dbReference>
<feature type="domain" description="Transposase IS200-like" evidence="1">
    <location>
        <begin position="20"/>
        <end position="133"/>
    </location>
</feature>
<dbReference type="GO" id="GO:0043565">
    <property type="term" value="F:sequence-specific DNA binding"/>
    <property type="evidence" value="ECO:0007669"/>
    <property type="project" value="TreeGrafter"/>
</dbReference>
<dbReference type="RefSeq" id="WP_057665211.1">
    <property type="nucleotide sequence ID" value="NZ_LDJH01000011.1"/>
</dbReference>
<reference evidence="2 3" key="1">
    <citation type="submission" date="2015-05" db="EMBL/GenBank/DDBJ databases">
        <title>Genome sequencing and analysis of members of genus Stenotrophomonas.</title>
        <authorList>
            <person name="Patil P.P."/>
            <person name="Midha S."/>
            <person name="Patil P.B."/>
        </authorList>
    </citation>
    <scope>NUCLEOTIDE SEQUENCE [LARGE SCALE GENOMIC DNA]</scope>
    <source>
        <strain evidence="2 3">DSM 17805</strain>
    </source>
</reference>
<gene>
    <name evidence="2" type="ORF">ABB25_06725</name>
</gene>
<dbReference type="InterPro" id="IPR052715">
    <property type="entry name" value="RAYT_transposase"/>
</dbReference>
<evidence type="ECO:0000313" key="2">
    <source>
        <dbReference type="EMBL" id="KRG58339.1"/>
    </source>
</evidence>
<name>A0A0R0BZZ3_9GAMM</name>
<dbReference type="GO" id="GO:0006313">
    <property type="term" value="P:DNA transposition"/>
    <property type="evidence" value="ECO:0007669"/>
    <property type="project" value="InterPro"/>
</dbReference>
<dbReference type="Gene3D" id="3.30.70.1290">
    <property type="entry name" value="Transposase IS200-like"/>
    <property type="match status" value="1"/>
</dbReference>